<dbReference type="RefSeq" id="WP_156693229.1">
    <property type="nucleotide sequence ID" value="NZ_CP034279.1"/>
</dbReference>
<proteinExistence type="predicted"/>
<dbReference type="AlphaFoldDB" id="A0A6I6F962"/>
<dbReference type="Proteomes" id="UP000422572">
    <property type="component" value="Chromosome"/>
</dbReference>
<accession>A0A6I6F962</accession>
<organism evidence="1 2">
    <name type="scientific">Streptomyces ficellus</name>
    <dbReference type="NCBI Taxonomy" id="1977088"/>
    <lineage>
        <taxon>Bacteria</taxon>
        <taxon>Bacillati</taxon>
        <taxon>Actinomycetota</taxon>
        <taxon>Actinomycetes</taxon>
        <taxon>Kitasatosporales</taxon>
        <taxon>Streptomycetaceae</taxon>
        <taxon>Streptomyces</taxon>
    </lineage>
</organism>
<protein>
    <recommendedName>
        <fullName evidence="3">Adhesin domain-containing protein</fullName>
    </recommendedName>
</protein>
<evidence type="ECO:0008006" key="3">
    <source>
        <dbReference type="Google" id="ProtNLM"/>
    </source>
</evidence>
<sequence>MPSFDTPQPLTADIAFEVGTVRIAAGKRTDTVVRVLPSDSAEEADVRAAERTEVTCADGALRIRGPRKRSPFGKAGSVDVTVHLPAGSDVTGTWPMADFHAEGRLGDCRLTTSFGDIRIEEAAAVTLRTGFGDIRVDRASGDADVTGAGRVDIGEVTGTVTLRNANGETVLGEAGGDVRADSSNGRITVGVAHAGVDARSGYGGIRIGDVARGRVVLEAAAGALEVGVREPAAAVLDVSTRAGRIRDGVGGPEGTGRTPETVRVRARTSAGDIVIRRP</sequence>
<keyword evidence="2" id="KW-1185">Reference proteome</keyword>
<dbReference type="OrthoDB" id="3252095at2"/>
<dbReference type="EMBL" id="CP034279">
    <property type="protein sequence ID" value="QGV79484.1"/>
    <property type="molecule type" value="Genomic_DNA"/>
</dbReference>
<reference evidence="1 2" key="1">
    <citation type="submission" date="2018-12" db="EMBL/GenBank/DDBJ databases">
        <title>Complete genome sequence of Streptomyces ficellus NRRL8067, the producer of ficellomycin, feldamycin and nojirimycin.</title>
        <authorList>
            <person name="Zhang H."/>
            <person name="Yue R."/>
            <person name="Liu Y."/>
            <person name="Li M."/>
            <person name="Mu H."/>
            <person name="Zhang J."/>
        </authorList>
    </citation>
    <scope>NUCLEOTIDE SEQUENCE [LARGE SCALE GENOMIC DNA]</scope>
    <source>
        <strain evidence="1 2">NRRL 8067</strain>
    </source>
</reference>
<evidence type="ECO:0000313" key="1">
    <source>
        <dbReference type="EMBL" id="QGV79484.1"/>
    </source>
</evidence>
<gene>
    <name evidence="1" type="ORF">EIZ62_15450</name>
</gene>
<name>A0A6I6F962_9ACTN</name>
<dbReference type="KEGG" id="sfic:EIZ62_15450"/>
<evidence type="ECO:0000313" key="2">
    <source>
        <dbReference type="Proteomes" id="UP000422572"/>
    </source>
</evidence>